<dbReference type="Proteomes" id="UP000198432">
    <property type="component" value="Unassembled WGS sequence"/>
</dbReference>
<gene>
    <name evidence="1" type="ORF">SAMN06296052_10773</name>
</gene>
<accession>A0A239EWB8</accession>
<organism evidence="1 2">
    <name type="scientific">Pontibacter ummariensis</name>
    <dbReference type="NCBI Taxonomy" id="1610492"/>
    <lineage>
        <taxon>Bacteria</taxon>
        <taxon>Pseudomonadati</taxon>
        <taxon>Bacteroidota</taxon>
        <taxon>Cytophagia</taxon>
        <taxon>Cytophagales</taxon>
        <taxon>Hymenobacteraceae</taxon>
        <taxon>Pontibacter</taxon>
    </lineage>
</organism>
<name>A0A239EWB8_9BACT</name>
<sequence>MLLRGKFSRYFTLFILGNPVNPDLEDFISISHNSVIEGSGQ</sequence>
<dbReference type="AlphaFoldDB" id="A0A239EWB8"/>
<keyword evidence="2" id="KW-1185">Reference proteome</keyword>
<reference evidence="2" key="1">
    <citation type="submission" date="2017-06" db="EMBL/GenBank/DDBJ databases">
        <authorList>
            <person name="Varghese N."/>
            <person name="Submissions S."/>
        </authorList>
    </citation>
    <scope>NUCLEOTIDE SEQUENCE [LARGE SCALE GENOMIC DNA]</scope>
    <source>
        <strain evidence="2">NKM1</strain>
    </source>
</reference>
<dbReference type="EMBL" id="FZOQ01000007">
    <property type="protein sequence ID" value="SNS48192.1"/>
    <property type="molecule type" value="Genomic_DNA"/>
</dbReference>
<protein>
    <submittedName>
        <fullName evidence="1">Uncharacterized protein</fullName>
    </submittedName>
</protein>
<proteinExistence type="predicted"/>
<evidence type="ECO:0000313" key="2">
    <source>
        <dbReference type="Proteomes" id="UP000198432"/>
    </source>
</evidence>
<evidence type="ECO:0000313" key="1">
    <source>
        <dbReference type="EMBL" id="SNS48192.1"/>
    </source>
</evidence>